<proteinExistence type="predicted"/>
<dbReference type="RefSeq" id="WP_184509628.1">
    <property type="nucleotide sequence ID" value="NZ_JACHVT010000003.1"/>
</dbReference>
<feature type="transmembrane region" description="Helical" evidence="1">
    <location>
        <begin position="30"/>
        <end position="50"/>
    </location>
</feature>
<evidence type="ECO:0000313" key="2">
    <source>
        <dbReference type="EMBL" id="MBB2986522.1"/>
    </source>
</evidence>
<reference evidence="2 3" key="1">
    <citation type="submission" date="2020-08" db="EMBL/GenBank/DDBJ databases">
        <title>Genomic Encyclopedia of Type Strains, Phase IV (KMG-V): Genome sequencing to study the core and pangenomes of soil and plant-associated prokaryotes.</title>
        <authorList>
            <person name="Whitman W."/>
        </authorList>
    </citation>
    <scope>NUCLEOTIDE SEQUENCE [LARGE SCALE GENOMIC DNA]</scope>
    <source>
        <strain evidence="2 3">B3ACCR2</strain>
    </source>
</reference>
<dbReference type="EMBL" id="JACHVT010000003">
    <property type="protein sequence ID" value="MBB2986522.1"/>
    <property type="molecule type" value="Genomic_DNA"/>
</dbReference>
<comment type="caution">
    <text evidence="2">The sequence shown here is derived from an EMBL/GenBank/DDBJ whole genome shotgun (WGS) entry which is preliminary data.</text>
</comment>
<evidence type="ECO:0000313" key="3">
    <source>
        <dbReference type="Proteomes" id="UP000590811"/>
    </source>
</evidence>
<gene>
    <name evidence="2" type="ORF">FHW14_001676</name>
</gene>
<feature type="transmembrane region" description="Helical" evidence="1">
    <location>
        <begin position="71"/>
        <end position="95"/>
    </location>
</feature>
<name>A0A839Q0D5_9MICO</name>
<dbReference type="Proteomes" id="UP000590811">
    <property type="component" value="Unassembled WGS sequence"/>
</dbReference>
<evidence type="ECO:0000256" key="1">
    <source>
        <dbReference type="SAM" id="Phobius"/>
    </source>
</evidence>
<feature type="transmembrane region" description="Helical" evidence="1">
    <location>
        <begin position="188"/>
        <end position="211"/>
    </location>
</feature>
<keyword evidence="1" id="KW-0812">Transmembrane</keyword>
<dbReference type="Pfam" id="PF07077">
    <property type="entry name" value="DUF1345"/>
    <property type="match status" value="1"/>
</dbReference>
<organism evidence="2 3">
    <name type="scientific">Terracoccus luteus</name>
    <dbReference type="NCBI Taxonomy" id="53356"/>
    <lineage>
        <taxon>Bacteria</taxon>
        <taxon>Bacillati</taxon>
        <taxon>Actinomycetota</taxon>
        <taxon>Actinomycetes</taxon>
        <taxon>Micrococcales</taxon>
        <taxon>Intrasporangiaceae</taxon>
        <taxon>Terracoccus</taxon>
    </lineage>
</organism>
<sequence>MHRVRVRLAIALAVGVAAGAIVPLGPASGLLTHLLTGFAVTGLAFAVPLLRRIMRADADTTRSHVDGEDPGARVTDVLVIVVGLLSLAGVGVLLVGPGGSGGRGAEVVEAVLAVVTVAVGWLCVHTVYSLRYARIYYSDPHNDARPCIDFNQDEPPRWSDFVYFAFNLGMTFQVSDTSVRSSALRRVVLGHCLLSYVFGTVVIASTINLVAGLSGG</sequence>
<protein>
    <submittedName>
        <fullName evidence="2">Putative membrane protein</fullName>
    </submittedName>
</protein>
<feature type="transmembrane region" description="Helical" evidence="1">
    <location>
        <begin position="107"/>
        <end position="128"/>
    </location>
</feature>
<keyword evidence="1" id="KW-1133">Transmembrane helix</keyword>
<accession>A0A839Q0D5</accession>
<keyword evidence="1" id="KW-0472">Membrane</keyword>
<dbReference type="InterPro" id="IPR009781">
    <property type="entry name" value="DUF1345"/>
</dbReference>
<dbReference type="AlphaFoldDB" id="A0A839Q0D5"/>